<reference evidence="3" key="1">
    <citation type="journal article" date="2019" name="Int. J. Syst. Evol. Microbiol.">
        <title>The Global Catalogue of Microorganisms (GCM) 10K type strain sequencing project: providing services to taxonomists for standard genome sequencing and annotation.</title>
        <authorList>
            <consortium name="The Broad Institute Genomics Platform"/>
            <consortium name="The Broad Institute Genome Sequencing Center for Infectious Disease"/>
            <person name="Wu L."/>
            <person name="Ma J."/>
        </authorList>
    </citation>
    <scope>NUCLEOTIDE SEQUENCE [LARGE SCALE GENOMIC DNA]</scope>
    <source>
        <strain evidence="3">CGMCC 4.7289</strain>
    </source>
</reference>
<evidence type="ECO:0000313" key="2">
    <source>
        <dbReference type="EMBL" id="MFC4133261.1"/>
    </source>
</evidence>
<keyword evidence="1" id="KW-0472">Membrane</keyword>
<dbReference type="RefSeq" id="WP_253760936.1">
    <property type="nucleotide sequence ID" value="NZ_JAMZDZ010000001.1"/>
</dbReference>
<comment type="caution">
    <text evidence="2">The sequence shown here is derived from an EMBL/GenBank/DDBJ whole genome shotgun (WGS) entry which is preliminary data.</text>
</comment>
<organism evidence="2 3">
    <name type="scientific">Hamadaea flava</name>
    <dbReference type="NCBI Taxonomy" id="1742688"/>
    <lineage>
        <taxon>Bacteria</taxon>
        <taxon>Bacillati</taxon>
        <taxon>Actinomycetota</taxon>
        <taxon>Actinomycetes</taxon>
        <taxon>Micromonosporales</taxon>
        <taxon>Micromonosporaceae</taxon>
        <taxon>Hamadaea</taxon>
    </lineage>
</organism>
<evidence type="ECO:0000313" key="3">
    <source>
        <dbReference type="Proteomes" id="UP001595816"/>
    </source>
</evidence>
<feature type="transmembrane region" description="Helical" evidence="1">
    <location>
        <begin position="21"/>
        <end position="38"/>
    </location>
</feature>
<proteinExistence type="predicted"/>
<feature type="transmembrane region" description="Helical" evidence="1">
    <location>
        <begin position="44"/>
        <end position="60"/>
    </location>
</feature>
<feature type="transmembrane region" description="Helical" evidence="1">
    <location>
        <begin position="120"/>
        <end position="140"/>
    </location>
</feature>
<keyword evidence="1" id="KW-1133">Transmembrane helix</keyword>
<gene>
    <name evidence="2" type="ORF">ACFOZ4_21850</name>
</gene>
<keyword evidence="1" id="KW-0812">Transmembrane</keyword>
<dbReference type="EMBL" id="JBHSAY010000010">
    <property type="protein sequence ID" value="MFC4133261.1"/>
    <property type="molecule type" value="Genomic_DNA"/>
</dbReference>
<dbReference type="Proteomes" id="UP001595816">
    <property type="component" value="Unassembled WGS sequence"/>
</dbReference>
<name>A0ABV8LQG3_9ACTN</name>
<evidence type="ECO:0000256" key="1">
    <source>
        <dbReference type="SAM" id="Phobius"/>
    </source>
</evidence>
<keyword evidence="3" id="KW-1185">Reference proteome</keyword>
<sequence length="246" mass="26958">MQSSLTPDEAVRAYRTLERRGSIVAAGAMACLVFLWWLEAPPLLAVPGVALVFGGLVITVKRQSALPRAVEALHSLSAAGHVPPDRRDVRTRWWHLDNTFPLIVLVYCVVYTYADGRGLVVLANVLIVAALPFFVAVEAYSSPFMPRLPGVALRLTPDGVELPKARITLRWPEIAAIWPIPDSDTHHLGLALHLADPEASLVSRRMRRAAARNGGCVFLRAGWLQAPLVELLQTAHAYKRASVEGR</sequence>
<accession>A0ABV8LQG3</accession>
<protein>
    <submittedName>
        <fullName evidence="2">Uncharacterized protein</fullName>
    </submittedName>
</protein>